<sequence>MTVLVLALRACHWPLFVAASALLAAVNALFGAEQLPVPRPNIGALDVPLGLFSPLVLACLLGLHLSAVTTLWSTGPRNHALVRAGRLTAALLPAVLACAPLLLHGAELWTSATRNTLGLGAMALLVTVAAGPTRCWMLPFPYLLAALLLGTQRSSTAGGSDATWWAFPLQDAGDPRGMLLTAVLLVAGITGYLRFGARAER</sequence>
<dbReference type="Proteomes" id="UP001501218">
    <property type="component" value="Unassembled WGS sequence"/>
</dbReference>
<evidence type="ECO:0000256" key="1">
    <source>
        <dbReference type="SAM" id="Phobius"/>
    </source>
</evidence>
<evidence type="ECO:0000313" key="2">
    <source>
        <dbReference type="EMBL" id="GAA2357401.1"/>
    </source>
</evidence>
<protein>
    <submittedName>
        <fullName evidence="2">Uncharacterized protein</fullName>
    </submittedName>
</protein>
<dbReference type="EMBL" id="BAAARA010000015">
    <property type="protein sequence ID" value="GAA2357401.1"/>
    <property type="molecule type" value="Genomic_DNA"/>
</dbReference>
<feature type="transmembrane region" description="Helical" evidence="1">
    <location>
        <begin position="177"/>
        <end position="195"/>
    </location>
</feature>
<keyword evidence="3" id="KW-1185">Reference proteome</keyword>
<keyword evidence="1" id="KW-0812">Transmembrane</keyword>
<keyword evidence="1" id="KW-0472">Membrane</keyword>
<proteinExistence type="predicted"/>
<name>A0ABN3GPG0_9PSEU</name>
<organism evidence="2 3">
    <name type="scientific">Saccharopolyspora halophila</name>
    <dbReference type="NCBI Taxonomy" id="405551"/>
    <lineage>
        <taxon>Bacteria</taxon>
        <taxon>Bacillati</taxon>
        <taxon>Actinomycetota</taxon>
        <taxon>Actinomycetes</taxon>
        <taxon>Pseudonocardiales</taxon>
        <taxon>Pseudonocardiaceae</taxon>
        <taxon>Saccharopolyspora</taxon>
    </lineage>
</organism>
<feature type="transmembrane region" description="Helical" evidence="1">
    <location>
        <begin position="115"/>
        <end position="133"/>
    </location>
</feature>
<gene>
    <name evidence="2" type="ORF">GCM10009854_39790</name>
</gene>
<feature type="transmembrane region" description="Helical" evidence="1">
    <location>
        <begin position="84"/>
        <end position="103"/>
    </location>
</feature>
<feature type="transmembrane region" description="Helical" evidence="1">
    <location>
        <begin position="52"/>
        <end position="72"/>
    </location>
</feature>
<accession>A0ABN3GPG0</accession>
<comment type="caution">
    <text evidence="2">The sequence shown here is derived from an EMBL/GenBank/DDBJ whole genome shotgun (WGS) entry which is preliminary data.</text>
</comment>
<reference evidence="2 3" key="1">
    <citation type="journal article" date="2019" name="Int. J. Syst. Evol. Microbiol.">
        <title>The Global Catalogue of Microorganisms (GCM) 10K type strain sequencing project: providing services to taxonomists for standard genome sequencing and annotation.</title>
        <authorList>
            <consortium name="The Broad Institute Genomics Platform"/>
            <consortium name="The Broad Institute Genome Sequencing Center for Infectious Disease"/>
            <person name="Wu L."/>
            <person name="Ma J."/>
        </authorList>
    </citation>
    <scope>NUCLEOTIDE SEQUENCE [LARGE SCALE GENOMIC DNA]</scope>
    <source>
        <strain evidence="2 3">JCM 16221</strain>
    </source>
</reference>
<evidence type="ECO:0000313" key="3">
    <source>
        <dbReference type="Proteomes" id="UP001501218"/>
    </source>
</evidence>
<dbReference type="RefSeq" id="WP_344134937.1">
    <property type="nucleotide sequence ID" value="NZ_BAAARA010000015.1"/>
</dbReference>
<keyword evidence="1" id="KW-1133">Transmembrane helix</keyword>